<comment type="caution">
    <text evidence="1">The sequence shown here is derived from an EMBL/GenBank/DDBJ whole genome shotgun (WGS) entry which is preliminary data.</text>
</comment>
<dbReference type="EMBL" id="PYGJ01000003">
    <property type="protein sequence ID" value="PSL20697.1"/>
    <property type="molecule type" value="Genomic_DNA"/>
</dbReference>
<sequence>MASCAGIVERGDPDRFIAVMAAAPAARETLFPIYAFNVEVARAPWVTQETMIAEMRLQWWADALGEIAEGPTEERLVRRHEVITPMAAVVDATGAKVLQSLVEARRWDIYKDPFEDEAHFERYLQATAGGLMFVAARALGDVPEEVARDVGYAQGLANWLRAIPALEAEKRIPLVDGREEPVARLAASGLERLKRARSRRSAVSRAARTAFLAAWQAGAILQQAANEPQRVGAGALGQSEFARKGGLMLKAMTGRW</sequence>
<reference evidence="1 2" key="1">
    <citation type="submission" date="2018-03" db="EMBL/GenBank/DDBJ databases">
        <title>Genomic Encyclopedia of Archaeal and Bacterial Type Strains, Phase II (KMG-II): from individual species to whole genera.</title>
        <authorList>
            <person name="Goeker M."/>
        </authorList>
    </citation>
    <scope>NUCLEOTIDE SEQUENCE [LARGE SCALE GENOMIC DNA]</scope>
    <source>
        <strain evidence="1 2">DSM 100673</strain>
    </source>
</reference>
<dbReference type="Proteomes" id="UP000240418">
    <property type="component" value="Unassembled WGS sequence"/>
</dbReference>
<evidence type="ECO:0000313" key="2">
    <source>
        <dbReference type="Proteomes" id="UP000240418"/>
    </source>
</evidence>
<protein>
    <submittedName>
        <fullName evidence="1">Phytoene/squalene synthetase</fullName>
    </submittedName>
</protein>
<gene>
    <name evidence="1" type="ORF">CLV88_103346</name>
</gene>
<proteinExistence type="predicted"/>
<organism evidence="1 2">
    <name type="scientific">Shimia abyssi</name>
    <dbReference type="NCBI Taxonomy" id="1662395"/>
    <lineage>
        <taxon>Bacteria</taxon>
        <taxon>Pseudomonadati</taxon>
        <taxon>Pseudomonadota</taxon>
        <taxon>Alphaproteobacteria</taxon>
        <taxon>Rhodobacterales</taxon>
        <taxon>Roseobacteraceae</taxon>
    </lineage>
</organism>
<evidence type="ECO:0000313" key="1">
    <source>
        <dbReference type="EMBL" id="PSL20697.1"/>
    </source>
</evidence>
<dbReference type="SUPFAM" id="SSF48576">
    <property type="entry name" value="Terpenoid synthases"/>
    <property type="match status" value="1"/>
</dbReference>
<accession>A0A2P8FG63</accession>
<dbReference type="Gene3D" id="1.10.600.10">
    <property type="entry name" value="Farnesyl Diphosphate Synthase"/>
    <property type="match status" value="1"/>
</dbReference>
<dbReference type="AlphaFoldDB" id="A0A2P8FG63"/>
<dbReference type="Pfam" id="PF00494">
    <property type="entry name" value="SQS_PSY"/>
    <property type="match status" value="1"/>
</dbReference>
<dbReference type="InterPro" id="IPR008949">
    <property type="entry name" value="Isoprenoid_synthase_dom_sf"/>
</dbReference>
<name>A0A2P8FG63_9RHOB</name>
<dbReference type="InterPro" id="IPR002060">
    <property type="entry name" value="Squ/phyt_synthse"/>
</dbReference>
<keyword evidence="2" id="KW-1185">Reference proteome</keyword>